<protein>
    <submittedName>
        <fullName evidence="2">Uncharacterized protein</fullName>
    </submittedName>
</protein>
<dbReference type="EMBL" id="BLWC01000001">
    <property type="protein sequence ID" value="GFN01086.1"/>
    <property type="molecule type" value="Genomic_DNA"/>
</dbReference>
<dbReference type="AlphaFoldDB" id="A0A7J0CF40"/>
<proteinExistence type="predicted"/>
<comment type="caution">
    <text evidence="2">The sequence shown here is derived from an EMBL/GenBank/DDBJ whole genome shotgun (WGS) entry which is preliminary data.</text>
</comment>
<feature type="region of interest" description="Disordered" evidence="1">
    <location>
        <begin position="1"/>
        <end position="51"/>
    </location>
</feature>
<gene>
    <name evidence="2" type="ORF">Sfulv_58960</name>
</gene>
<evidence type="ECO:0000313" key="2">
    <source>
        <dbReference type="EMBL" id="GFN01086.1"/>
    </source>
</evidence>
<evidence type="ECO:0000313" key="3">
    <source>
        <dbReference type="Proteomes" id="UP000498980"/>
    </source>
</evidence>
<dbReference type="Proteomes" id="UP000498980">
    <property type="component" value="Unassembled WGS sequence"/>
</dbReference>
<accession>A0A7J0CF40</accession>
<name>A0A7J0CF40_9ACTN</name>
<evidence type="ECO:0000256" key="1">
    <source>
        <dbReference type="SAM" id="MobiDB-lite"/>
    </source>
</evidence>
<reference evidence="2 3" key="1">
    <citation type="submission" date="2020-05" db="EMBL/GenBank/DDBJ databases">
        <title>Whole genome shotgun sequence of Streptomyces fulvorobeus NBRC 15897.</title>
        <authorList>
            <person name="Komaki H."/>
            <person name="Tamura T."/>
        </authorList>
    </citation>
    <scope>NUCLEOTIDE SEQUENCE [LARGE SCALE GENOMIC DNA]</scope>
    <source>
        <strain evidence="2 3">NBRC 15897</strain>
    </source>
</reference>
<sequence>MEGAVPVPAGPRARGGLPLGDRRSSQAGHQGCGARARSRRGPPWFRDGPAPPFRQINRTTDYYHWKYGAFGTYPLCVLLEAFRALLSDSWARSGCGIHHPRWPNVSDGLGHGESGG</sequence>
<organism evidence="2 3">
    <name type="scientific">Streptomyces fulvorobeus</name>
    <dbReference type="NCBI Taxonomy" id="284028"/>
    <lineage>
        <taxon>Bacteria</taxon>
        <taxon>Bacillati</taxon>
        <taxon>Actinomycetota</taxon>
        <taxon>Actinomycetes</taxon>
        <taxon>Kitasatosporales</taxon>
        <taxon>Streptomycetaceae</taxon>
        <taxon>Streptomyces</taxon>
    </lineage>
</organism>
<keyword evidence="3" id="KW-1185">Reference proteome</keyword>